<keyword evidence="1" id="KW-0175">Coiled coil</keyword>
<keyword evidence="6" id="KW-1185">Reference proteome</keyword>
<reference evidence="4 5" key="1">
    <citation type="submission" date="2018-11" db="EMBL/GenBank/DDBJ databases">
        <title>Genomic profiling of Staphylococcus species from a Poultry farm system in KwaZulu-Natal, South Africa.</title>
        <authorList>
            <person name="Amoako D.G."/>
            <person name="Somboro A.M."/>
            <person name="Abia A.L.K."/>
            <person name="Bester L.A."/>
            <person name="Essack S.Y."/>
        </authorList>
    </citation>
    <scope>NUCLEOTIDE SEQUENCE [LARGE SCALE GENOMIC DNA]</scope>
    <source>
        <strain evidence="4 5">SA11</strain>
    </source>
</reference>
<evidence type="ECO:0000256" key="2">
    <source>
        <dbReference type="SAM" id="MobiDB-lite"/>
    </source>
</evidence>
<dbReference type="EMBL" id="CP068073">
    <property type="protein sequence ID" value="QQS82402.1"/>
    <property type="molecule type" value="Genomic_DNA"/>
</dbReference>
<feature type="region of interest" description="Disordered" evidence="2">
    <location>
        <begin position="1"/>
        <end position="26"/>
    </location>
</feature>
<dbReference type="AlphaFoldDB" id="A0A143PBD2"/>
<accession>A0A143PBD2</accession>
<reference evidence="3 6" key="2">
    <citation type="submission" date="2021-01" db="EMBL/GenBank/DDBJ databases">
        <title>FDA dAtabase for Regulatory Grade micrObial Sequences (FDA-ARGOS): Supporting development and validation of Infectious Disease Dx tests.</title>
        <authorList>
            <person name="Sproer C."/>
            <person name="Gronow S."/>
            <person name="Severitt S."/>
            <person name="Schroder I."/>
            <person name="Tallon L."/>
            <person name="Sadzewicz L."/>
            <person name="Zhao X."/>
            <person name="Boylan J."/>
            <person name="Ott S."/>
            <person name="Bowen H."/>
            <person name="Vavikolanu K."/>
            <person name="Mehta A."/>
            <person name="Aluvathingal J."/>
            <person name="Nadendla S."/>
            <person name="Lowell S."/>
            <person name="Myers T."/>
            <person name="Yan Y."/>
            <person name="Sichtig H."/>
        </authorList>
    </citation>
    <scope>NUCLEOTIDE SEQUENCE [LARGE SCALE GENOMIC DNA]</scope>
    <source>
        <strain evidence="3 6">FDAARGOS_1148</strain>
    </source>
</reference>
<dbReference type="KEGG" id="scv:A4G25_07620"/>
<protein>
    <submittedName>
        <fullName evidence="4">Uncharacterized protein</fullName>
    </submittedName>
</protein>
<evidence type="ECO:0000313" key="4">
    <source>
        <dbReference type="EMBL" id="RZI03907.1"/>
    </source>
</evidence>
<evidence type="ECO:0000313" key="6">
    <source>
        <dbReference type="Proteomes" id="UP000595942"/>
    </source>
</evidence>
<dbReference type="OrthoDB" id="2403907at2"/>
<dbReference type="Proteomes" id="UP000595942">
    <property type="component" value="Chromosome"/>
</dbReference>
<organism evidence="4 5">
    <name type="scientific">Staphylococcus condimenti</name>
    <dbReference type="NCBI Taxonomy" id="70255"/>
    <lineage>
        <taxon>Bacteria</taxon>
        <taxon>Bacillati</taxon>
        <taxon>Bacillota</taxon>
        <taxon>Bacilli</taxon>
        <taxon>Bacillales</taxon>
        <taxon>Staphylococcaceae</taxon>
        <taxon>Staphylococcus</taxon>
    </lineage>
</organism>
<sequence length="197" mass="23601">MSKENIKKNDQNYYDHLDQSEHDESHFDLHKAKNLLQEYKDNRDKWNKEERTKELELIEEEIKKQKELVKDRVKPDNIPEKERLSNISEKVTDQVFGIFEHTNSFDEAKNFLESYYQRGKVDMTYGRAFILVCEDSLLSQAKDEYGNNEENEKLIDFISEKNIELSKEVMSDDYVHLLEVEREFLLILMKSNKLDLL</sequence>
<dbReference type="GeneID" id="93727731"/>
<dbReference type="Proteomes" id="UP000293854">
    <property type="component" value="Unassembled WGS sequence"/>
</dbReference>
<evidence type="ECO:0000313" key="5">
    <source>
        <dbReference type="Proteomes" id="UP000293854"/>
    </source>
</evidence>
<feature type="coiled-coil region" evidence="1">
    <location>
        <begin position="29"/>
        <end position="68"/>
    </location>
</feature>
<evidence type="ECO:0000256" key="1">
    <source>
        <dbReference type="SAM" id="Coils"/>
    </source>
</evidence>
<name>A0A143PBD2_9STAP</name>
<proteinExistence type="predicted"/>
<evidence type="ECO:0000313" key="3">
    <source>
        <dbReference type="EMBL" id="QQS82402.1"/>
    </source>
</evidence>
<dbReference type="RefSeq" id="WP_047132279.1">
    <property type="nucleotide sequence ID" value="NZ_CP015114.1"/>
</dbReference>
<dbReference type="EMBL" id="RQTE01000044">
    <property type="protein sequence ID" value="RZI03907.1"/>
    <property type="molecule type" value="Genomic_DNA"/>
</dbReference>
<gene>
    <name evidence="4" type="ORF">EIG99_02205</name>
    <name evidence="3" type="ORF">I6J05_10905</name>
</gene>